<evidence type="ECO:0000313" key="6">
    <source>
        <dbReference type="Proteomes" id="UP000198672"/>
    </source>
</evidence>
<comment type="miscellaneous">
    <text evidence="2">Reaction mechanism of ThiL seems to utilize a direct, inline transfer of the gamma-phosphate of ATP to TMP rather than a phosphorylated enzyme intermediate.</text>
</comment>
<keyword evidence="6" id="KW-1185">Reference proteome</keyword>
<dbReference type="PANTHER" id="PTHR30270:SF0">
    <property type="entry name" value="THIAMINE-MONOPHOSPHATE KINASE"/>
    <property type="match status" value="1"/>
</dbReference>
<comment type="similarity">
    <text evidence="2">Belongs to the thiamine-monophosphate kinase family.</text>
</comment>
<dbReference type="OrthoDB" id="9802811at2"/>
<dbReference type="SUPFAM" id="SSF56042">
    <property type="entry name" value="PurM C-terminal domain-like"/>
    <property type="match status" value="1"/>
</dbReference>
<dbReference type="GO" id="GO:0009229">
    <property type="term" value="P:thiamine diphosphate biosynthetic process"/>
    <property type="evidence" value="ECO:0007669"/>
    <property type="project" value="UniProtKB-UniRule"/>
</dbReference>
<feature type="binding site" evidence="2">
    <location>
        <position position="312"/>
    </location>
    <ligand>
        <name>substrate</name>
    </ligand>
</feature>
<dbReference type="GO" id="GO:0009228">
    <property type="term" value="P:thiamine biosynthetic process"/>
    <property type="evidence" value="ECO:0007669"/>
    <property type="project" value="UniProtKB-KW"/>
</dbReference>
<reference evidence="6" key="1">
    <citation type="submission" date="2016-10" db="EMBL/GenBank/DDBJ databases">
        <authorList>
            <person name="Varghese N."/>
            <person name="Submissions S."/>
        </authorList>
    </citation>
    <scope>NUCLEOTIDE SEQUENCE [LARGE SCALE GENOMIC DNA]</scope>
    <source>
        <strain evidence="6">DSM 173</strain>
    </source>
</reference>
<dbReference type="InterPro" id="IPR010918">
    <property type="entry name" value="PurM-like_C_dom"/>
</dbReference>
<feature type="binding site" evidence="2">
    <location>
        <position position="205"/>
    </location>
    <ligand>
        <name>Mg(2+)</name>
        <dbReference type="ChEBI" id="CHEBI:18420"/>
        <label>3</label>
    </ligand>
</feature>
<accession>A0A1H3IDE1</accession>
<keyword evidence="2" id="KW-0067">ATP-binding</keyword>
<keyword evidence="2" id="KW-0547">Nucleotide-binding</keyword>
<evidence type="ECO:0000259" key="3">
    <source>
        <dbReference type="Pfam" id="PF00586"/>
    </source>
</evidence>
<feature type="binding site" evidence="2">
    <location>
        <position position="45"/>
    </location>
    <ligand>
        <name>Mg(2+)</name>
        <dbReference type="ChEBI" id="CHEBI:18420"/>
        <label>2</label>
    </ligand>
</feature>
<dbReference type="PANTHER" id="PTHR30270">
    <property type="entry name" value="THIAMINE-MONOPHOSPHATE KINASE"/>
    <property type="match status" value="1"/>
</dbReference>
<dbReference type="Gene3D" id="3.30.1330.10">
    <property type="entry name" value="PurM-like, N-terminal domain"/>
    <property type="match status" value="1"/>
</dbReference>
<evidence type="ECO:0000256" key="1">
    <source>
        <dbReference type="ARBA" id="ARBA00022977"/>
    </source>
</evidence>
<keyword evidence="1 2" id="KW-0784">Thiamine biosynthesis</keyword>
<dbReference type="UniPathway" id="UPA00060">
    <property type="reaction ID" value="UER00142"/>
</dbReference>
<protein>
    <recommendedName>
        <fullName evidence="2">Thiamine-monophosphate kinase</fullName>
        <shortName evidence="2">TMP kinase</shortName>
        <shortName evidence="2">Thiamine-phosphate kinase</shortName>
        <ecNumber evidence="2">2.7.4.16</ecNumber>
    </recommendedName>
</protein>
<feature type="binding site" evidence="2">
    <location>
        <position position="207"/>
    </location>
    <ligand>
        <name>ATP</name>
        <dbReference type="ChEBI" id="CHEBI:30616"/>
    </ligand>
</feature>
<dbReference type="EC" id="2.7.4.16" evidence="2"/>
<gene>
    <name evidence="2" type="primary">thiL</name>
    <name evidence="5" type="ORF">SAMN05421644_14222</name>
</gene>
<feature type="binding site" evidence="2">
    <location>
        <position position="208"/>
    </location>
    <ligand>
        <name>Mg(2+)</name>
        <dbReference type="ChEBI" id="CHEBI:18420"/>
        <label>5</label>
    </ligand>
</feature>
<name>A0A1H3IDE1_ALLWA</name>
<feature type="domain" description="PurM-like C-terminal" evidence="4">
    <location>
        <begin position="148"/>
        <end position="296"/>
    </location>
</feature>
<feature type="binding site" evidence="2">
    <location>
        <position position="256"/>
    </location>
    <ligand>
        <name>substrate</name>
    </ligand>
</feature>
<dbReference type="Gene3D" id="3.90.650.10">
    <property type="entry name" value="PurM-like C-terminal domain"/>
    <property type="match status" value="1"/>
</dbReference>
<dbReference type="AlphaFoldDB" id="A0A1H3IDE1"/>
<feature type="binding site" evidence="2">
    <location>
        <position position="52"/>
    </location>
    <ligand>
        <name>substrate</name>
    </ligand>
</feature>
<dbReference type="NCBIfam" id="TIGR01379">
    <property type="entry name" value="thiL"/>
    <property type="match status" value="1"/>
</dbReference>
<feature type="binding site" evidence="2">
    <location>
        <position position="73"/>
    </location>
    <ligand>
        <name>Mg(2+)</name>
        <dbReference type="ChEBI" id="CHEBI:18420"/>
        <label>3</label>
    </ligand>
</feature>
<evidence type="ECO:0000259" key="4">
    <source>
        <dbReference type="Pfam" id="PF02769"/>
    </source>
</evidence>
<dbReference type="CDD" id="cd02194">
    <property type="entry name" value="ThiL"/>
    <property type="match status" value="1"/>
</dbReference>
<feature type="binding site" evidence="2">
    <location>
        <position position="45"/>
    </location>
    <ligand>
        <name>Mg(2+)</name>
        <dbReference type="ChEBI" id="CHEBI:18420"/>
        <label>1</label>
    </ligand>
</feature>
<dbReference type="PIRSF" id="PIRSF005303">
    <property type="entry name" value="Thiam_monoph_kin"/>
    <property type="match status" value="1"/>
</dbReference>
<keyword evidence="2" id="KW-0479">Metal-binding</keyword>
<organism evidence="5 6">
    <name type="scientific">Allochromatium warmingii</name>
    <name type="common">Chromatium warmingii</name>
    <dbReference type="NCBI Taxonomy" id="61595"/>
    <lineage>
        <taxon>Bacteria</taxon>
        <taxon>Pseudomonadati</taxon>
        <taxon>Pseudomonadota</taxon>
        <taxon>Gammaproteobacteria</taxon>
        <taxon>Chromatiales</taxon>
        <taxon>Chromatiaceae</taxon>
        <taxon>Allochromatium</taxon>
    </lineage>
</organism>
<dbReference type="RefSeq" id="WP_091334809.1">
    <property type="nucleotide sequence ID" value="NZ_FNOW01000042.1"/>
</dbReference>
<feature type="binding site" evidence="2">
    <location>
        <position position="28"/>
    </location>
    <ligand>
        <name>Mg(2+)</name>
        <dbReference type="ChEBI" id="CHEBI:18420"/>
        <label>3</label>
    </ligand>
</feature>
<dbReference type="GO" id="GO:0000287">
    <property type="term" value="F:magnesium ion binding"/>
    <property type="evidence" value="ECO:0007669"/>
    <property type="project" value="UniProtKB-UniRule"/>
</dbReference>
<keyword evidence="2 5" id="KW-0418">Kinase</keyword>
<dbReference type="EMBL" id="FNOW01000042">
    <property type="protein sequence ID" value="SDY25647.1"/>
    <property type="molecule type" value="Genomic_DNA"/>
</dbReference>
<evidence type="ECO:0000313" key="5">
    <source>
        <dbReference type="EMBL" id="SDY25647.1"/>
    </source>
</evidence>
<dbReference type="GO" id="GO:0009030">
    <property type="term" value="F:thiamine-phosphate kinase activity"/>
    <property type="evidence" value="ECO:0007669"/>
    <property type="project" value="UniProtKB-UniRule"/>
</dbReference>
<comment type="function">
    <text evidence="2">Catalyzes the ATP-dependent phosphorylation of thiamine-monophosphate (TMP) to form thiamine-pyrophosphate (TPP), the active form of vitamin B1.</text>
</comment>
<sequence length="318" mass="32858">MSEFALIRRYFAHLGAERADVALGVGDDCALLNIPAGQTLAVSLDTLVSGVHFFPDVAPEALGYKSLAVGLSDLAAMGADPAWATLALTLPAADETWLRAFAAGFGQLASAHGLQLIGGDTTRGPLSVSIQVHGLIPTGTAIRRSEARPGDAILVSGTLGDAGLALRHRLAAAPVASELQRRLDYPEPRVALGQRLRGIASAMIDLSDGLAADLGHLLAASGVGAELELAHLPLSPSVAAQVAATGDWSLPLASGDDYELCFCVPAPSLGNIASLAAELNVNLTQIGWIRAESGLTCRLPNGERLPTLPGGYDHFRTD</sequence>
<dbReference type="SUPFAM" id="SSF55326">
    <property type="entry name" value="PurM N-terminal domain-like"/>
    <property type="match status" value="1"/>
</dbReference>
<dbReference type="InterPro" id="IPR036676">
    <property type="entry name" value="PurM-like_C_sf"/>
</dbReference>
<dbReference type="Pfam" id="PF00586">
    <property type="entry name" value="AIRS"/>
    <property type="match status" value="1"/>
</dbReference>
<dbReference type="Proteomes" id="UP000198672">
    <property type="component" value="Unassembled WGS sequence"/>
</dbReference>
<feature type="binding site" evidence="2">
    <location>
        <position position="73"/>
    </location>
    <ligand>
        <name>Mg(2+)</name>
        <dbReference type="ChEBI" id="CHEBI:18420"/>
        <label>4</label>
    </ligand>
</feature>
<feature type="binding site" evidence="2">
    <location>
        <position position="144"/>
    </location>
    <ligand>
        <name>ATP</name>
        <dbReference type="ChEBI" id="CHEBI:30616"/>
    </ligand>
</feature>
<dbReference type="InterPro" id="IPR036921">
    <property type="entry name" value="PurM-like_N_sf"/>
</dbReference>
<dbReference type="GO" id="GO:0005524">
    <property type="term" value="F:ATP binding"/>
    <property type="evidence" value="ECO:0007669"/>
    <property type="project" value="UniProtKB-UniRule"/>
</dbReference>
<dbReference type="Pfam" id="PF02769">
    <property type="entry name" value="AIRS_C"/>
    <property type="match status" value="1"/>
</dbReference>
<comment type="catalytic activity">
    <reaction evidence="2">
        <text>thiamine phosphate + ATP = thiamine diphosphate + ADP</text>
        <dbReference type="Rhea" id="RHEA:15913"/>
        <dbReference type="ChEBI" id="CHEBI:30616"/>
        <dbReference type="ChEBI" id="CHEBI:37575"/>
        <dbReference type="ChEBI" id="CHEBI:58937"/>
        <dbReference type="ChEBI" id="CHEBI:456216"/>
        <dbReference type="EC" id="2.7.4.16"/>
    </reaction>
</comment>
<feature type="binding site" evidence="2">
    <location>
        <position position="28"/>
    </location>
    <ligand>
        <name>Mg(2+)</name>
        <dbReference type="ChEBI" id="CHEBI:18420"/>
        <label>4</label>
    </ligand>
</feature>
<proteinExistence type="inferred from homology"/>
<feature type="domain" description="PurM-like N-terminal" evidence="3">
    <location>
        <begin position="26"/>
        <end position="135"/>
    </location>
</feature>
<evidence type="ECO:0000256" key="2">
    <source>
        <dbReference type="HAMAP-Rule" id="MF_02128"/>
    </source>
</evidence>
<keyword evidence="2" id="KW-0808">Transferase</keyword>
<comment type="pathway">
    <text evidence="2">Cofactor biosynthesis; thiamine diphosphate biosynthesis; thiamine diphosphate from thiamine phosphate: step 1/1.</text>
</comment>
<dbReference type="HAMAP" id="MF_02128">
    <property type="entry name" value="TMP_kinase"/>
    <property type="match status" value="1"/>
</dbReference>
<dbReference type="InterPro" id="IPR006283">
    <property type="entry name" value="ThiL-like"/>
</dbReference>
<keyword evidence="2" id="KW-0460">Magnesium</keyword>
<feature type="binding site" evidence="2">
    <location>
        <begin position="119"/>
        <end position="120"/>
    </location>
    <ligand>
        <name>ATP</name>
        <dbReference type="ChEBI" id="CHEBI:30616"/>
    </ligand>
</feature>
<feature type="binding site" evidence="2">
    <location>
        <position position="43"/>
    </location>
    <ligand>
        <name>Mg(2+)</name>
        <dbReference type="ChEBI" id="CHEBI:18420"/>
        <label>4</label>
    </ligand>
</feature>
<comment type="caution">
    <text evidence="2">Lacks conserved residue(s) required for the propagation of feature annotation.</text>
</comment>
<feature type="binding site" evidence="2">
    <location>
        <position position="73"/>
    </location>
    <ligand>
        <name>Mg(2+)</name>
        <dbReference type="ChEBI" id="CHEBI:18420"/>
        <label>2</label>
    </ligand>
</feature>
<dbReference type="STRING" id="61595.SAMN05421644_14222"/>
<dbReference type="InterPro" id="IPR016188">
    <property type="entry name" value="PurM-like_N"/>
</dbReference>
<feature type="binding site" evidence="2">
    <location>
        <position position="120"/>
    </location>
    <ligand>
        <name>Mg(2+)</name>
        <dbReference type="ChEBI" id="CHEBI:18420"/>
        <label>1</label>
    </ligand>
</feature>